<dbReference type="OrthoDB" id="636214at2"/>
<keyword evidence="4" id="KW-0472">Membrane</keyword>
<feature type="domain" description="RagB/SusD" evidence="6">
    <location>
        <begin position="357"/>
        <end position="487"/>
    </location>
</feature>
<dbReference type="PROSITE" id="PS51257">
    <property type="entry name" value="PROKAR_LIPOPROTEIN"/>
    <property type="match status" value="1"/>
</dbReference>
<evidence type="ECO:0000313" key="9">
    <source>
        <dbReference type="Proteomes" id="UP000245391"/>
    </source>
</evidence>
<dbReference type="InterPro" id="IPR012944">
    <property type="entry name" value="SusD_RagB_dom"/>
</dbReference>
<comment type="caution">
    <text evidence="8">The sequence shown here is derived from an EMBL/GenBank/DDBJ whole genome shotgun (WGS) entry which is preliminary data.</text>
</comment>
<sequence>MDMKRIFTYILLSGMVVSITSCEKSLEVSPNSEFSPDNVLTSDAGIKSLLFSAYAQAQTQTNSRWVINGAEMSTDVGYDTGGAENGGLLTLINYTWDPTTGTFFDDLWAPNYRAIRDANNVIQNIAAVNTTDANKKLYTAEARVIRGQAYAILYNNFGPVPLRTPETQTGALAKATNQQMLDFIEADITSSIPDLPNPGAEVAFGRYNKGVAYAILAKFYLNTKQWQKAADAAKAVIDFNYYSLFPSFEGLFRVENERNKEIILALQCRPEDPFGNWFQAGALPPAYKSSPQFPNYVYTASMSNFATMYRLRTAFTNTFAPTDKRLSLICTSYVNTSNATVDLSTGDNARSFKYWDNATVGNNSGTDVPVLRYADILLTRAEALNEVTGPTIENIGLLNQVRTRAGIVSLTLTDLASKDLFRDAILRERGWEFVSEGKRREDLIRQGKLISNAVARGITNAKDHRILFPIPQSELDANKLCTQNPGY</sequence>
<dbReference type="GO" id="GO:0009279">
    <property type="term" value="C:cell outer membrane"/>
    <property type="evidence" value="ECO:0007669"/>
    <property type="project" value="UniProtKB-SubCell"/>
</dbReference>
<dbReference type="InterPro" id="IPR033985">
    <property type="entry name" value="SusD-like_N"/>
</dbReference>
<evidence type="ECO:0000313" key="8">
    <source>
        <dbReference type="EMBL" id="PWS33874.1"/>
    </source>
</evidence>
<name>A0A317F406_9SPHI</name>
<evidence type="ECO:0000256" key="1">
    <source>
        <dbReference type="ARBA" id="ARBA00004442"/>
    </source>
</evidence>
<protein>
    <submittedName>
        <fullName evidence="8">RagB/SusD family nutrient uptake outer membrane protein</fullName>
    </submittedName>
</protein>
<evidence type="ECO:0000259" key="7">
    <source>
        <dbReference type="Pfam" id="PF14322"/>
    </source>
</evidence>
<reference evidence="9" key="1">
    <citation type="submission" date="2018-05" db="EMBL/GenBank/DDBJ databases">
        <title>Pedobacter paludis sp. nov., isolated from wetland soil.</title>
        <authorList>
            <person name="Zhang Y."/>
        </authorList>
    </citation>
    <scope>NUCLEOTIDE SEQUENCE [LARGE SCALE GENOMIC DNA]</scope>
    <source>
        <strain evidence="9">R-8</strain>
    </source>
</reference>
<dbReference type="SUPFAM" id="SSF48452">
    <property type="entry name" value="TPR-like"/>
    <property type="match status" value="1"/>
</dbReference>
<proteinExistence type="inferred from homology"/>
<dbReference type="Proteomes" id="UP000245391">
    <property type="component" value="Unassembled WGS sequence"/>
</dbReference>
<keyword evidence="5" id="KW-0998">Cell outer membrane</keyword>
<dbReference type="CDD" id="cd08977">
    <property type="entry name" value="SusD"/>
    <property type="match status" value="1"/>
</dbReference>
<dbReference type="Pfam" id="PF14322">
    <property type="entry name" value="SusD-like_3"/>
    <property type="match status" value="1"/>
</dbReference>
<organism evidence="8 9">
    <name type="scientific">Pedobacter paludis</name>
    <dbReference type="NCBI Taxonomy" id="2203212"/>
    <lineage>
        <taxon>Bacteria</taxon>
        <taxon>Pseudomonadati</taxon>
        <taxon>Bacteroidota</taxon>
        <taxon>Sphingobacteriia</taxon>
        <taxon>Sphingobacteriales</taxon>
        <taxon>Sphingobacteriaceae</taxon>
        <taxon>Pedobacter</taxon>
    </lineage>
</organism>
<comment type="subcellular location">
    <subcellularLocation>
        <location evidence="1">Cell outer membrane</location>
    </subcellularLocation>
</comment>
<evidence type="ECO:0000256" key="4">
    <source>
        <dbReference type="ARBA" id="ARBA00023136"/>
    </source>
</evidence>
<evidence type="ECO:0000259" key="6">
    <source>
        <dbReference type="Pfam" id="PF07980"/>
    </source>
</evidence>
<dbReference type="AlphaFoldDB" id="A0A317F406"/>
<dbReference type="Pfam" id="PF07980">
    <property type="entry name" value="SusD_RagB"/>
    <property type="match status" value="1"/>
</dbReference>
<evidence type="ECO:0000256" key="3">
    <source>
        <dbReference type="ARBA" id="ARBA00022729"/>
    </source>
</evidence>
<accession>A0A317F406</accession>
<keyword evidence="3" id="KW-0732">Signal</keyword>
<evidence type="ECO:0000256" key="2">
    <source>
        <dbReference type="ARBA" id="ARBA00006275"/>
    </source>
</evidence>
<dbReference type="InterPro" id="IPR011990">
    <property type="entry name" value="TPR-like_helical_dom_sf"/>
</dbReference>
<keyword evidence="9" id="KW-1185">Reference proteome</keyword>
<feature type="domain" description="SusD-like N-terminal" evidence="7">
    <location>
        <begin position="26"/>
        <end position="221"/>
    </location>
</feature>
<comment type="similarity">
    <text evidence="2">Belongs to the SusD family.</text>
</comment>
<evidence type="ECO:0000256" key="5">
    <source>
        <dbReference type="ARBA" id="ARBA00023237"/>
    </source>
</evidence>
<dbReference type="EMBL" id="QGNY01000001">
    <property type="protein sequence ID" value="PWS33874.1"/>
    <property type="molecule type" value="Genomic_DNA"/>
</dbReference>
<dbReference type="Gene3D" id="1.25.40.390">
    <property type="match status" value="1"/>
</dbReference>
<gene>
    <name evidence="8" type="ORF">DF947_00140</name>
</gene>